<evidence type="ECO:0000313" key="2">
    <source>
        <dbReference type="EMBL" id="GAC13245.1"/>
    </source>
</evidence>
<keyword evidence="3" id="KW-1185">Reference proteome</keyword>
<reference evidence="2 3" key="1">
    <citation type="journal article" date="2017" name="Antonie Van Leeuwenhoek">
        <title>Rhizobium rhizosphaerae sp. nov., a novel species isolated from rice rhizosphere.</title>
        <authorList>
            <person name="Zhao J.J."/>
            <person name="Zhang J."/>
            <person name="Zhang R.J."/>
            <person name="Zhang C.W."/>
            <person name="Yin H.Q."/>
            <person name="Zhang X.X."/>
        </authorList>
    </citation>
    <scope>NUCLEOTIDE SEQUENCE [LARGE SCALE GENOMIC DNA]</scope>
    <source>
        <strain evidence="2 3">E3</strain>
    </source>
</reference>
<name>K6YPI6_9ALTE</name>
<feature type="signal peptide" evidence="1">
    <location>
        <begin position="1"/>
        <end position="22"/>
    </location>
</feature>
<dbReference type="AlphaFoldDB" id="K6YPI6"/>
<dbReference type="EMBL" id="BAEN01000015">
    <property type="protein sequence ID" value="GAC13245.1"/>
    <property type="molecule type" value="Genomic_DNA"/>
</dbReference>
<protein>
    <submittedName>
        <fullName evidence="2">Uncharacterized protein</fullName>
    </submittedName>
</protein>
<accession>K6YPI6</accession>
<gene>
    <name evidence="2" type="ORF">GLIP_0599</name>
</gene>
<sequence>MNRLSKLGIAVVFSLMATTTVAGDKMSQSELKQQALQMCTQSATDTYGADAIVSVRKRVEWQQGSSRLNWHDGLQAHVRMIVWLDKEHLAKVMCSVDQKHHLSLTAVEVSPNDENGLLAVSQMELNN</sequence>
<proteinExistence type="predicted"/>
<dbReference type="Proteomes" id="UP000006334">
    <property type="component" value="Unassembled WGS sequence"/>
</dbReference>
<dbReference type="STRING" id="1127673.GLIP_0599"/>
<keyword evidence="1" id="KW-0732">Signal</keyword>
<feature type="chain" id="PRO_5003897455" evidence="1">
    <location>
        <begin position="23"/>
        <end position="127"/>
    </location>
</feature>
<dbReference type="OrthoDB" id="6388579at2"/>
<dbReference type="RefSeq" id="WP_008843065.1">
    <property type="nucleotide sequence ID" value="NZ_BAEN01000015.1"/>
</dbReference>
<comment type="caution">
    <text evidence="2">The sequence shown here is derived from an EMBL/GenBank/DDBJ whole genome shotgun (WGS) entry which is preliminary data.</text>
</comment>
<evidence type="ECO:0000313" key="3">
    <source>
        <dbReference type="Proteomes" id="UP000006334"/>
    </source>
</evidence>
<evidence type="ECO:0000256" key="1">
    <source>
        <dbReference type="SAM" id="SignalP"/>
    </source>
</evidence>
<organism evidence="2 3">
    <name type="scientific">Aliiglaciecola lipolytica E3</name>
    <dbReference type="NCBI Taxonomy" id="1127673"/>
    <lineage>
        <taxon>Bacteria</taxon>
        <taxon>Pseudomonadati</taxon>
        <taxon>Pseudomonadota</taxon>
        <taxon>Gammaproteobacteria</taxon>
        <taxon>Alteromonadales</taxon>
        <taxon>Alteromonadaceae</taxon>
        <taxon>Aliiglaciecola</taxon>
    </lineage>
</organism>